<dbReference type="OrthoDB" id="540004at2759"/>
<name>A0A2B7XB09_9EURO</name>
<gene>
    <name evidence="5" type="ORF">AJ79_06613</name>
</gene>
<organism evidence="5 6">
    <name type="scientific">Helicocarpus griseus UAMH5409</name>
    <dbReference type="NCBI Taxonomy" id="1447875"/>
    <lineage>
        <taxon>Eukaryota</taxon>
        <taxon>Fungi</taxon>
        <taxon>Dikarya</taxon>
        <taxon>Ascomycota</taxon>
        <taxon>Pezizomycotina</taxon>
        <taxon>Eurotiomycetes</taxon>
        <taxon>Eurotiomycetidae</taxon>
        <taxon>Onygenales</taxon>
        <taxon>Ajellomycetaceae</taxon>
        <taxon>Helicocarpus</taxon>
    </lineage>
</organism>
<keyword evidence="1" id="KW-0880">Kelch repeat</keyword>
<dbReference type="STRING" id="1447875.A0A2B7XB09"/>
<reference evidence="5 6" key="1">
    <citation type="submission" date="2017-10" db="EMBL/GenBank/DDBJ databases">
        <title>Comparative genomics in systemic dimorphic fungi from Ajellomycetaceae.</title>
        <authorList>
            <person name="Munoz J.F."/>
            <person name="Mcewen J.G."/>
            <person name="Clay O.K."/>
            <person name="Cuomo C.A."/>
        </authorList>
    </citation>
    <scope>NUCLEOTIDE SEQUENCE [LARGE SCALE GENOMIC DNA]</scope>
    <source>
        <strain evidence="5 6">UAMH5409</strain>
    </source>
</reference>
<evidence type="ECO:0000256" key="4">
    <source>
        <dbReference type="SAM" id="Phobius"/>
    </source>
</evidence>
<protein>
    <recommendedName>
        <fullName evidence="7">Kelch repeat protein</fullName>
    </recommendedName>
</protein>
<dbReference type="PANTHER" id="PTHR46228">
    <property type="entry name" value="KELCH DOMAIN-CONTAINING PROTEIN"/>
    <property type="match status" value="1"/>
</dbReference>
<keyword evidence="4" id="KW-0812">Transmembrane</keyword>
<dbReference type="InterPro" id="IPR011043">
    <property type="entry name" value="Gal_Oxase/kelch_b-propeller"/>
</dbReference>
<evidence type="ECO:0000313" key="5">
    <source>
        <dbReference type="EMBL" id="PGH06079.1"/>
    </source>
</evidence>
<evidence type="ECO:0000313" key="6">
    <source>
        <dbReference type="Proteomes" id="UP000223968"/>
    </source>
</evidence>
<keyword evidence="4" id="KW-0472">Membrane</keyword>
<feature type="compositionally biased region" description="Basic and acidic residues" evidence="3">
    <location>
        <begin position="672"/>
        <end position="682"/>
    </location>
</feature>
<feature type="region of interest" description="Disordered" evidence="3">
    <location>
        <begin position="424"/>
        <end position="444"/>
    </location>
</feature>
<feature type="transmembrane region" description="Helical" evidence="4">
    <location>
        <begin position="450"/>
        <end position="474"/>
    </location>
</feature>
<feature type="region of interest" description="Disordered" evidence="3">
    <location>
        <begin position="582"/>
        <end position="682"/>
    </location>
</feature>
<dbReference type="PANTHER" id="PTHR46228:SF2">
    <property type="entry name" value="KELCH REPEAT PROTEIN (AFU_ORTHOLOGUE AFUA_4G14350)"/>
    <property type="match status" value="1"/>
</dbReference>
<evidence type="ECO:0000256" key="2">
    <source>
        <dbReference type="ARBA" id="ARBA00022737"/>
    </source>
</evidence>
<evidence type="ECO:0000256" key="3">
    <source>
        <dbReference type="SAM" id="MobiDB-lite"/>
    </source>
</evidence>
<dbReference type="Proteomes" id="UP000223968">
    <property type="component" value="Unassembled WGS sequence"/>
</dbReference>
<keyword evidence="2" id="KW-0677">Repeat</keyword>
<evidence type="ECO:0000256" key="1">
    <source>
        <dbReference type="ARBA" id="ARBA00022441"/>
    </source>
</evidence>
<dbReference type="EMBL" id="PDNB01000120">
    <property type="protein sequence ID" value="PGH06079.1"/>
    <property type="molecule type" value="Genomic_DNA"/>
</dbReference>
<evidence type="ECO:0008006" key="7">
    <source>
        <dbReference type="Google" id="ProtNLM"/>
    </source>
</evidence>
<dbReference type="SUPFAM" id="SSF50965">
    <property type="entry name" value="Galactose oxidase, central domain"/>
    <property type="match status" value="1"/>
</dbReference>
<feature type="compositionally biased region" description="Polar residues" evidence="3">
    <location>
        <begin position="426"/>
        <end position="440"/>
    </location>
</feature>
<sequence>MAPRLAISDQVIDIDGIRYFLNLSIPFDTTKTNLTSLFQRMLTTEGAVNNIGPDYVSGTMFANDHKFYTYGGIYTRSLTQPSPPATQILAYERYQYGGANPRWIPGFKLENTNNGVTRYVTHGAGVSVPSENKGFYFSGKRGENWGEIAKPNPVANVTSDKLITLDMSEQLSPKWANSSIDDVPGRAAGELVWIPVSVSGLLVAIGGVPHPLDISTAGRDEYTRQMEENNRTAPDFMRSVPVYDIDGQKWYIQNTTGDYPPQLAHFCSVVAVAQDSSSYNIYIYGGVSENNRDQWPNDDVHVLSIPSFTWTRVYDGKAAEGRHAHRCVKTYPDKMFVIGGQHRHSQNRIDLIRVFNLNTGRFQNTYHPEEWSEYEVPALVTAIIGGDGKGGAKVVEPSSWVHDELRDLFRNKYTKEIKTYYPYPVHNSSAPNPTTPPQENNGGGGGLPKWVAPVLGVVLGLIFITGLAVLWLLWRRRRDRIYATSEGATSANRKRIMGWMYGMGVPTQKTNMTTASTDIGIDNKHASTVSEIGDSVASPHRQSQVVYSDPNAQEAMGAQVHEMHAGNVSAPVELPTEVNVVPASPHAHPQERVVSPTPTFISPVSPEPPSPQPNHSTPPSRPTHGRNHSSLSSTGFNLSSVNNAPIPEEHGSPRRGYVSGFTEDLPSPDPEAMDRGDRHDRH</sequence>
<keyword evidence="4" id="KW-1133">Transmembrane helix</keyword>
<dbReference type="AlphaFoldDB" id="A0A2B7XB09"/>
<feature type="compositionally biased region" description="Low complexity" evidence="3">
    <location>
        <begin position="629"/>
        <end position="640"/>
    </location>
</feature>
<proteinExistence type="predicted"/>
<keyword evidence="6" id="KW-1185">Reference proteome</keyword>
<dbReference type="InterPro" id="IPR015915">
    <property type="entry name" value="Kelch-typ_b-propeller"/>
</dbReference>
<dbReference type="Gene3D" id="2.120.10.80">
    <property type="entry name" value="Kelch-type beta propeller"/>
    <property type="match status" value="1"/>
</dbReference>
<comment type="caution">
    <text evidence="5">The sequence shown here is derived from an EMBL/GenBank/DDBJ whole genome shotgun (WGS) entry which is preliminary data.</text>
</comment>
<accession>A0A2B7XB09</accession>